<accession>A0A4Y2J3V4</accession>
<dbReference type="AlphaFoldDB" id="A0A4Y2J3V4"/>
<sequence length="48" mass="5587">MIMIKPEISAHPKSRRAEKDHACINESKLPKVYLLQHSNDIKEPEMTE</sequence>
<dbReference type="EMBL" id="BGPR01108785">
    <property type="protein sequence ID" value="GBM83862.1"/>
    <property type="molecule type" value="Genomic_DNA"/>
</dbReference>
<reference evidence="1 2" key="1">
    <citation type="journal article" date="2019" name="Sci. Rep.">
        <title>Orb-weaving spider Araneus ventricosus genome elucidates the spidroin gene catalogue.</title>
        <authorList>
            <person name="Kono N."/>
            <person name="Nakamura H."/>
            <person name="Ohtoshi R."/>
            <person name="Moran D.A.P."/>
            <person name="Shinohara A."/>
            <person name="Yoshida Y."/>
            <person name="Fujiwara M."/>
            <person name="Mori M."/>
            <person name="Tomita M."/>
            <person name="Arakawa K."/>
        </authorList>
    </citation>
    <scope>NUCLEOTIDE SEQUENCE [LARGE SCALE GENOMIC DNA]</scope>
</reference>
<organism evidence="1 2">
    <name type="scientific">Araneus ventricosus</name>
    <name type="common">Orbweaver spider</name>
    <name type="synonym">Epeira ventricosa</name>
    <dbReference type="NCBI Taxonomy" id="182803"/>
    <lineage>
        <taxon>Eukaryota</taxon>
        <taxon>Metazoa</taxon>
        <taxon>Ecdysozoa</taxon>
        <taxon>Arthropoda</taxon>
        <taxon>Chelicerata</taxon>
        <taxon>Arachnida</taxon>
        <taxon>Araneae</taxon>
        <taxon>Araneomorphae</taxon>
        <taxon>Entelegynae</taxon>
        <taxon>Araneoidea</taxon>
        <taxon>Araneidae</taxon>
        <taxon>Araneus</taxon>
    </lineage>
</organism>
<evidence type="ECO:0000313" key="1">
    <source>
        <dbReference type="EMBL" id="GBM83862.1"/>
    </source>
</evidence>
<keyword evidence="2" id="KW-1185">Reference proteome</keyword>
<feature type="non-terminal residue" evidence="1">
    <location>
        <position position="48"/>
    </location>
</feature>
<dbReference type="Proteomes" id="UP000499080">
    <property type="component" value="Unassembled WGS sequence"/>
</dbReference>
<gene>
    <name evidence="1" type="ORF">AVEN_24139_1</name>
</gene>
<proteinExistence type="predicted"/>
<comment type="caution">
    <text evidence="1">The sequence shown here is derived from an EMBL/GenBank/DDBJ whole genome shotgun (WGS) entry which is preliminary data.</text>
</comment>
<name>A0A4Y2J3V4_ARAVE</name>
<protein>
    <submittedName>
        <fullName evidence="1">Uncharacterized protein</fullName>
    </submittedName>
</protein>
<evidence type="ECO:0000313" key="2">
    <source>
        <dbReference type="Proteomes" id="UP000499080"/>
    </source>
</evidence>